<dbReference type="InterPro" id="IPR012337">
    <property type="entry name" value="RNaseH-like_sf"/>
</dbReference>
<gene>
    <name evidence="1" type="primary">AVEN_248590_1</name>
    <name evidence="1" type="ORF">NPIL_113191</name>
</gene>
<evidence type="ECO:0000313" key="1">
    <source>
        <dbReference type="EMBL" id="GFU53281.1"/>
    </source>
</evidence>
<name>A0A8X6R314_NEPPI</name>
<dbReference type="InterPro" id="IPR036397">
    <property type="entry name" value="RNaseH_sf"/>
</dbReference>
<sequence length="118" mass="13091">YLRNWPNILDKLGQDIILKLAALTQGGTVCLQWIPSHVGAYGNEVADLLAGKCSELLIAPSTELRTSEVHILFLANVNTIWRTPPGHALRFLNSPCNAPVQDLLRTLYRDLGLVTFRV</sequence>
<dbReference type="OrthoDB" id="6433900at2759"/>
<accession>A0A8X6R314</accession>
<proteinExistence type="predicted"/>
<dbReference type="Gene3D" id="3.30.420.10">
    <property type="entry name" value="Ribonuclease H-like superfamily/Ribonuclease H"/>
    <property type="match status" value="1"/>
</dbReference>
<dbReference type="SUPFAM" id="SSF53098">
    <property type="entry name" value="Ribonuclease H-like"/>
    <property type="match status" value="1"/>
</dbReference>
<dbReference type="GO" id="GO:0003676">
    <property type="term" value="F:nucleic acid binding"/>
    <property type="evidence" value="ECO:0007669"/>
    <property type="project" value="InterPro"/>
</dbReference>
<dbReference type="AlphaFoldDB" id="A0A8X6R314"/>
<keyword evidence="2" id="KW-1185">Reference proteome</keyword>
<dbReference type="EMBL" id="BMAW01038766">
    <property type="protein sequence ID" value="GFU53281.1"/>
    <property type="molecule type" value="Genomic_DNA"/>
</dbReference>
<comment type="caution">
    <text evidence="1">The sequence shown here is derived from an EMBL/GenBank/DDBJ whole genome shotgun (WGS) entry which is preliminary data.</text>
</comment>
<dbReference type="Proteomes" id="UP000887013">
    <property type="component" value="Unassembled WGS sequence"/>
</dbReference>
<reference evidence="1" key="1">
    <citation type="submission" date="2020-08" db="EMBL/GenBank/DDBJ databases">
        <title>Multicomponent nature underlies the extraordinary mechanical properties of spider dragline silk.</title>
        <authorList>
            <person name="Kono N."/>
            <person name="Nakamura H."/>
            <person name="Mori M."/>
            <person name="Yoshida Y."/>
            <person name="Ohtoshi R."/>
            <person name="Malay A.D."/>
            <person name="Moran D.A.P."/>
            <person name="Tomita M."/>
            <person name="Numata K."/>
            <person name="Arakawa K."/>
        </authorList>
    </citation>
    <scope>NUCLEOTIDE SEQUENCE</scope>
</reference>
<feature type="non-terminal residue" evidence="1">
    <location>
        <position position="1"/>
    </location>
</feature>
<protein>
    <submittedName>
        <fullName evidence="1">RNase H domain-containing protein</fullName>
    </submittedName>
</protein>
<organism evidence="1 2">
    <name type="scientific">Nephila pilipes</name>
    <name type="common">Giant wood spider</name>
    <name type="synonym">Nephila maculata</name>
    <dbReference type="NCBI Taxonomy" id="299642"/>
    <lineage>
        <taxon>Eukaryota</taxon>
        <taxon>Metazoa</taxon>
        <taxon>Ecdysozoa</taxon>
        <taxon>Arthropoda</taxon>
        <taxon>Chelicerata</taxon>
        <taxon>Arachnida</taxon>
        <taxon>Araneae</taxon>
        <taxon>Araneomorphae</taxon>
        <taxon>Entelegynae</taxon>
        <taxon>Araneoidea</taxon>
        <taxon>Nephilidae</taxon>
        <taxon>Nephila</taxon>
    </lineage>
</organism>
<evidence type="ECO:0000313" key="2">
    <source>
        <dbReference type="Proteomes" id="UP000887013"/>
    </source>
</evidence>